<evidence type="ECO:0008006" key="3">
    <source>
        <dbReference type="Google" id="ProtNLM"/>
    </source>
</evidence>
<feature type="region of interest" description="Disordered" evidence="1">
    <location>
        <begin position="64"/>
        <end position="86"/>
    </location>
</feature>
<dbReference type="EMBL" id="UINC01208375">
    <property type="protein sequence ID" value="SVE30883.1"/>
    <property type="molecule type" value="Genomic_DNA"/>
</dbReference>
<feature type="compositionally biased region" description="Polar residues" evidence="1">
    <location>
        <begin position="66"/>
        <end position="78"/>
    </location>
</feature>
<evidence type="ECO:0000313" key="2">
    <source>
        <dbReference type="EMBL" id="SVE30883.1"/>
    </source>
</evidence>
<proteinExistence type="predicted"/>
<dbReference type="AlphaFoldDB" id="A0A383CFP0"/>
<feature type="region of interest" description="Disordered" evidence="1">
    <location>
        <begin position="1"/>
        <end position="20"/>
    </location>
</feature>
<evidence type="ECO:0000256" key="1">
    <source>
        <dbReference type="SAM" id="MobiDB-lite"/>
    </source>
</evidence>
<sequence>MQVTAEADTQGEFSQEISDLPDGSYQIGGIAADQSGNISRQANAIPLIIDNTPPQIDLVLGEVSSPPGSSNRMQTVHKTPNVRPPVPVKVTDAGGIAFIDLYLLEGTTSVSLDGGGSRRNASGTRSISDVILPLEGRNLITGVTYTAKVVARDLAGLRAENSLQFMVDARAPDVNPPQIAFVSPSSEGMLTADPRLELKVKLDDNESGFNIDSVDFASIVLSDADAQSVMISQLSKSSN</sequence>
<organism evidence="2">
    <name type="scientific">marine metagenome</name>
    <dbReference type="NCBI Taxonomy" id="408172"/>
    <lineage>
        <taxon>unclassified sequences</taxon>
        <taxon>metagenomes</taxon>
        <taxon>ecological metagenomes</taxon>
    </lineage>
</organism>
<accession>A0A383CFP0</accession>
<protein>
    <recommendedName>
        <fullName evidence="3">Bacterial Ig-like domain-containing protein</fullName>
    </recommendedName>
</protein>
<feature type="non-terminal residue" evidence="2">
    <location>
        <position position="239"/>
    </location>
</feature>
<reference evidence="2" key="1">
    <citation type="submission" date="2018-05" db="EMBL/GenBank/DDBJ databases">
        <authorList>
            <person name="Lanie J.A."/>
            <person name="Ng W.-L."/>
            <person name="Kazmierczak K.M."/>
            <person name="Andrzejewski T.M."/>
            <person name="Davidsen T.M."/>
            <person name="Wayne K.J."/>
            <person name="Tettelin H."/>
            <person name="Glass J.I."/>
            <person name="Rusch D."/>
            <person name="Podicherti R."/>
            <person name="Tsui H.-C.T."/>
            <person name="Winkler M.E."/>
        </authorList>
    </citation>
    <scope>NUCLEOTIDE SEQUENCE</scope>
</reference>
<gene>
    <name evidence="2" type="ORF">METZ01_LOCUS483737</name>
</gene>
<name>A0A383CFP0_9ZZZZ</name>